<name>A0A384JZM0_BOTFB</name>
<dbReference type="SMART" id="SM00906">
    <property type="entry name" value="Fungal_trans"/>
    <property type="match status" value="1"/>
</dbReference>
<keyword evidence="3" id="KW-0805">Transcription regulation</keyword>
<dbReference type="InterPro" id="IPR036864">
    <property type="entry name" value="Zn2-C6_fun-type_DNA-bd_sf"/>
</dbReference>
<dbReference type="GO" id="GO:0005634">
    <property type="term" value="C:nucleus"/>
    <property type="evidence" value="ECO:0007669"/>
    <property type="project" value="UniProtKB-SubCell"/>
</dbReference>
<dbReference type="PANTHER" id="PTHR47540">
    <property type="entry name" value="THIAMINE REPRESSIBLE GENES REGULATORY PROTEIN THI5"/>
    <property type="match status" value="1"/>
</dbReference>
<dbReference type="OrthoDB" id="3266505at2759"/>
<keyword evidence="5" id="KW-0804">Transcription</keyword>
<feature type="region of interest" description="Disordered" evidence="7">
    <location>
        <begin position="1"/>
        <end position="32"/>
    </location>
</feature>
<dbReference type="CDD" id="cd00067">
    <property type="entry name" value="GAL4"/>
    <property type="match status" value="1"/>
</dbReference>
<dbReference type="Gene3D" id="4.10.240.10">
    <property type="entry name" value="Zn(2)-C6 fungal-type DNA-binding domain"/>
    <property type="match status" value="1"/>
</dbReference>
<gene>
    <name evidence="9" type="ORF">BCIN_12g05840</name>
</gene>
<reference evidence="9 10" key="2">
    <citation type="journal article" date="2012" name="Eukaryot. Cell">
        <title>Genome update of Botrytis cinerea strains B05.10 and T4.</title>
        <authorList>
            <person name="Staats M."/>
            <person name="van Kan J.A."/>
        </authorList>
    </citation>
    <scope>NUCLEOTIDE SEQUENCE [LARGE SCALE GENOMIC DNA]</scope>
    <source>
        <strain evidence="9 10">B05.10</strain>
    </source>
</reference>
<evidence type="ECO:0000313" key="9">
    <source>
        <dbReference type="EMBL" id="ATZ56046.1"/>
    </source>
</evidence>
<dbReference type="InterPro" id="IPR051711">
    <property type="entry name" value="Stress_Response_Reg"/>
</dbReference>
<reference evidence="9 10" key="1">
    <citation type="journal article" date="2011" name="PLoS Genet.">
        <title>Genomic analysis of the necrotrophic fungal pathogens Sclerotinia sclerotiorum and Botrytis cinerea.</title>
        <authorList>
            <person name="Amselem J."/>
            <person name="Cuomo C.A."/>
            <person name="van Kan J.A."/>
            <person name="Viaud M."/>
            <person name="Benito E.P."/>
            <person name="Couloux A."/>
            <person name="Coutinho P.M."/>
            <person name="de Vries R.P."/>
            <person name="Dyer P.S."/>
            <person name="Fillinger S."/>
            <person name="Fournier E."/>
            <person name="Gout L."/>
            <person name="Hahn M."/>
            <person name="Kohn L."/>
            <person name="Lapalu N."/>
            <person name="Plummer K.M."/>
            <person name="Pradier J.M."/>
            <person name="Quevillon E."/>
            <person name="Sharon A."/>
            <person name="Simon A."/>
            <person name="ten Have A."/>
            <person name="Tudzynski B."/>
            <person name="Tudzynski P."/>
            <person name="Wincker P."/>
            <person name="Andrew M."/>
            <person name="Anthouard V."/>
            <person name="Beever R.E."/>
            <person name="Beffa R."/>
            <person name="Benoit I."/>
            <person name="Bouzid O."/>
            <person name="Brault B."/>
            <person name="Chen Z."/>
            <person name="Choquer M."/>
            <person name="Collemare J."/>
            <person name="Cotton P."/>
            <person name="Danchin E.G."/>
            <person name="Da Silva C."/>
            <person name="Gautier A."/>
            <person name="Giraud C."/>
            <person name="Giraud T."/>
            <person name="Gonzalez C."/>
            <person name="Grossetete S."/>
            <person name="Guldener U."/>
            <person name="Henrissat B."/>
            <person name="Howlett B.J."/>
            <person name="Kodira C."/>
            <person name="Kretschmer M."/>
            <person name="Lappartient A."/>
            <person name="Leroch M."/>
            <person name="Levis C."/>
            <person name="Mauceli E."/>
            <person name="Neuveglise C."/>
            <person name="Oeser B."/>
            <person name="Pearson M."/>
            <person name="Poulain J."/>
            <person name="Poussereau N."/>
            <person name="Quesneville H."/>
            <person name="Rascle C."/>
            <person name="Schumacher J."/>
            <person name="Segurens B."/>
            <person name="Sexton A."/>
            <person name="Silva E."/>
            <person name="Sirven C."/>
            <person name="Soanes D.M."/>
            <person name="Talbot N.J."/>
            <person name="Templeton M."/>
            <person name="Yandava C."/>
            <person name="Yarden O."/>
            <person name="Zeng Q."/>
            <person name="Rollins J.A."/>
            <person name="Lebrun M.H."/>
            <person name="Dickman M."/>
        </authorList>
    </citation>
    <scope>NUCLEOTIDE SEQUENCE [LARGE SCALE GENOMIC DNA]</scope>
    <source>
        <strain evidence="9 10">B05.10</strain>
    </source>
</reference>
<keyword evidence="4" id="KW-0238">DNA-binding</keyword>
<evidence type="ECO:0000256" key="4">
    <source>
        <dbReference type="ARBA" id="ARBA00023125"/>
    </source>
</evidence>
<keyword evidence="2" id="KW-0479">Metal-binding</keyword>
<dbReference type="RefSeq" id="XP_001551252.1">
    <property type="nucleotide sequence ID" value="XM_001551202.2"/>
</dbReference>
<dbReference type="InterPro" id="IPR001138">
    <property type="entry name" value="Zn2Cys6_DnaBD"/>
</dbReference>
<organism evidence="9 10">
    <name type="scientific">Botryotinia fuckeliana (strain B05.10)</name>
    <name type="common">Noble rot fungus</name>
    <name type="synonym">Botrytis cinerea</name>
    <dbReference type="NCBI Taxonomy" id="332648"/>
    <lineage>
        <taxon>Eukaryota</taxon>
        <taxon>Fungi</taxon>
        <taxon>Dikarya</taxon>
        <taxon>Ascomycota</taxon>
        <taxon>Pezizomycotina</taxon>
        <taxon>Leotiomycetes</taxon>
        <taxon>Helotiales</taxon>
        <taxon>Sclerotiniaceae</taxon>
        <taxon>Botrytis</taxon>
    </lineage>
</organism>
<evidence type="ECO:0000256" key="1">
    <source>
        <dbReference type="ARBA" id="ARBA00004123"/>
    </source>
</evidence>
<evidence type="ECO:0000259" key="8">
    <source>
        <dbReference type="PROSITE" id="PS50048"/>
    </source>
</evidence>
<dbReference type="GO" id="GO:0000981">
    <property type="term" value="F:DNA-binding transcription factor activity, RNA polymerase II-specific"/>
    <property type="evidence" value="ECO:0007669"/>
    <property type="project" value="InterPro"/>
</dbReference>
<dbReference type="PROSITE" id="PS00463">
    <property type="entry name" value="ZN2_CY6_FUNGAL_1"/>
    <property type="match status" value="1"/>
</dbReference>
<evidence type="ECO:0000313" key="10">
    <source>
        <dbReference type="Proteomes" id="UP000001798"/>
    </source>
</evidence>
<dbReference type="PANTHER" id="PTHR47540:SF2">
    <property type="entry name" value="ZN(II)2CYS6 TRANSCRIPTION FACTOR (EUROFUNG)"/>
    <property type="match status" value="1"/>
</dbReference>
<dbReference type="GeneID" id="5431758"/>
<dbReference type="SMART" id="SM00066">
    <property type="entry name" value="GAL4"/>
    <property type="match status" value="1"/>
</dbReference>
<dbReference type="EMBL" id="CP009816">
    <property type="protein sequence ID" value="ATZ56046.1"/>
    <property type="molecule type" value="Genomic_DNA"/>
</dbReference>
<dbReference type="KEGG" id="bfu:BCIN_12g05840"/>
<feature type="domain" description="Zn(2)-C6 fungal-type" evidence="8">
    <location>
        <begin position="36"/>
        <end position="65"/>
    </location>
</feature>
<keyword evidence="6" id="KW-0539">Nucleus</keyword>
<dbReference type="CDD" id="cd12148">
    <property type="entry name" value="fungal_TF_MHR"/>
    <property type="match status" value="1"/>
</dbReference>
<sequence>MTGKIKSKTNTPHGNSFKPALGRKGRDGERSKVTQACDQCRKGKSRCSGNMPCNNCAYDKKDCSYNNDYSRGRRTKILPNPNYKPDPQHKVFVGGSNLVNFGSSKEGDGGQMSPVLGPFGENLNFNQMISQPQQSASNSSVANLVQEAKQRFDQNAPVSVLAYGDLPMPISQPGLVTLPSPDDGAKLVQIYFDKFSPSILFFHRPSVERWAEELLEAGGDLLQKDYLRSRNAIVFMIFASAQAYSAKSEFLDTSMLNCQLADEQLKSETGPPQLTSIQARLLQCYYLIARGRINQCWSTFSNVVSLIFTLGLHRHYSKRNIVDLIEVECQKRVFWAAFYLDKFLSCALERPQRLKLDDIDQELPKTLNDRQFTPNNLIPAFPDDLSTNLASNLQFELAIIICNILDDFYGFRIYNPEERHNAVQTYLTNTFPSWKKKAASLIHANPGNLNEVQNRQRSELWLTYHHTKILLLRTFLLIPECDMAEDGMIGSLADACRYVCEIVQPRPKGFITEDSGTIAKHEFPIYADFVKSFAFRSAWLPQYIIFTAATVTYITGTLNPSEVCKPDNTIMRNVQILHAPLKKIAFPGSFMGLCVSVLDELKIAVDQAIEHRSYDLDNAENEDDELVEERENLGRYLLMARKKLEEGGDVDMGMGMGMGMGLQRNNLREDRGGSDVMSRFRYWGFARLTNRIRECGW</sequence>
<evidence type="ECO:0000256" key="7">
    <source>
        <dbReference type="SAM" id="MobiDB-lite"/>
    </source>
</evidence>
<dbReference type="VEuPathDB" id="FungiDB:Bcin12g05840"/>
<dbReference type="Proteomes" id="UP000001798">
    <property type="component" value="Chromosome 12"/>
</dbReference>
<proteinExistence type="predicted"/>
<dbReference type="GO" id="GO:0006351">
    <property type="term" value="P:DNA-templated transcription"/>
    <property type="evidence" value="ECO:0007669"/>
    <property type="project" value="InterPro"/>
</dbReference>
<dbReference type="GO" id="GO:0045944">
    <property type="term" value="P:positive regulation of transcription by RNA polymerase II"/>
    <property type="evidence" value="ECO:0007669"/>
    <property type="project" value="TreeGrafter"/>
</dbReference>
<dbReference type="GO" id="GO:0043565">
    <property type="term" value="F:sequence-specific DNA binding"/>
    <property type="evidence" value="ECO:0007669"/>
    <property type="project" value="TreeGrafter"/>
</dbReference>
<evidence type="ECO:0000256" key="3">
    <source>
        <dbReference type="ARBA" id="ARBA00023015"/>
    </source>
</evidence>
<dbReference type="OMA" id="HALPIAQ"/>
<dbReference type="PROSITE" id="PS50048">
    <property type="entry name" value="ZN2_CY6_FUNGAL_2"/>
    <property type="match status" value="1"/>
</dbReference>
<reference evidence="9 10" key="3">
    <citation type="journal article" date="2017" name="Mol. Plant Pathol.">
        <title>A gapless genome sequence of the fungus Botrytis cinerea.</title>
        <authorList>
            <person name="Van Kan J.A."/>
            <person name="Stassen J.H."/>
            <person name="Mosbach A."/>
            <person name="Van Der Lee T.A."/>
            <person name="Faino L."/>
            <person name="Farmer A.D."/>
            <person name="Papasotiriou D.G."/>
            <person name="Zhou S."/>
            <person name="Seidl M.F."/>
            <person name="Cottam E."/>
            <person name="Edel D."/>
            <person name="Hahn M."/>
            <person name="Schwartz D.C."/>
            <person name="Dietrich R.A."/>
            <person name="Widdison S."/>
            <person name="Scalliet G."/>
        </authorList>
    </citation>
    <scope>NUCLEOTIDE SEQUENCE [LARGE SCALE GENOMIC DNA]</scope>
    <source>
        <strain evidence="9 10">B05.10</strain>
    </source>
</reference>
<evidence type="ECO:0000256" key="5">
    <source>
        <dbReference type="ARBA" id="ARBA00023163"/>
    </source>
</evidence>
<dbReference type="GO" id="GO:0008270">
    <property type="term" value="F:zinc ion binding"/>
    <property type="evidence" value="ECO:0007669"/>
    <property type="project" value="InterPro"/>
</dbReference>
<dbReference type="Pfam" id="PF00172">
    <property type="entry name" value="Zn_clus"/>
    <property type="match status" value="1"/>
</dbReference>
<evidence type="ECO:0000256" key="6">
    <source>
        <dbReference type="ARBA" id="ARBA00023242"/>
    </source>
</evidence>
<keyword evidence="10" id="KW-1185">Reference proteome</keyword>
<dbReference type="Pfam" id="PF04082">
    <property type="entry name" value="Fungal_trans"/>
    <property type="match status" value="1"/>
</dbReference>
<evidence type="ECO:0000256" key="2">
    <source>
        <dbReference type="ARBA" id="ARBA00022723"/>
    </source>
</evidence>
<comment type="subcellular location">
    <subcellularLocation>
        <location evidence="1">Nucleus</location>
    </subcellularLocation>
</comment>
<protein>
    <recommendedName>
        <fullName evidence="8">Zn(2)-C6 fungal-type domain-containing protein</fullName>
    </recommendedName>
</protein>
<dbReference type="InterPro" id="IPR007219">
    <property type="entry name" value="XnlR_reg_dom"/>
</dbReference>
<accession>A0A384JZM0</accession>
<dbReference type="SUPFAM" id="SSF57701">
    <property type="entry name" value="Zn2/Cys6 DNA-binding domain"/>
    <property type="match status" value="1"/>
</dbReference>
<dbReference type="AlphaFoldDB" id="A0A384JZM0"/>